<feature type="chain" id="PRO_5045930265" description="Lipocalin-like domain-containing protein" evidence="1">
    <location>
        <begin position="21"/>
        <end position="152"/>
    </location>
</feature>
<organism evidence="2 3">
    <name type="scientific">Flavobacterium chuncheonense</name>
    <dbReference type="NCBI Taxonomy" id="2026653"/>
    <lineage>
        <taxon>Bacteria</taxon>
        <taxon>Pseudomonadati</taxon>
        <taxon>Bacteroidota</taxon>
        <taxon>Flavobacteriia</taxon>
        <taxon>Flavobacteriales</taxon>
        <taxon>Flavobacteriaceae</taxon>
        <taxon>Flavobacterium</taxon>
    </lineage>
</organism>
<dbReference type="RefSeq" id="WP_379810236.1">
    <property type="nucleotide sequence ID" value="NZ_JBHUPC010000008.1"/>
</dbReference>
<feature type="signal peptide" evidence="1">
    <location>
        <begin position="1"/>
        <end position="20"/>
    </location>
</feature>
<comment type="caution">
    <text evidence="2">The sequence shown here is derived from an EMBL/GenBank/DDBJ whole genome shotgun (WGS) entry which is preliminary data.</text>
</comment>
<keyword evidence="1" id="KW-0732">Signal</keyword>
<accession>A0ABW5YI73</accession>
<evidence type="ECO:0000313" key="2">
    <source>
        <dbReference type="EMBL" id="MFD2890744.1"/>
    </source>
</evidence>
<dbReference type="Proteomes" id="UP001597534">
    <property type="component" value="Unassembled WGS sequence"/>
</dbReference>
<reference evidence="3" key="1">
    <citation type="journal article" date="2019" name="Int. J. Syst. Evol. Microbiol.">
        <title>The Global Catalogue of Microorganisms (GCM) 10K type strain sequencing project: providing services to taxonomists for standard genome sequencing and annotation.</title>
        <authorList>
            <consortium name="The Broad Institute Genomics Platform"/>
            <consortium name="The Broad Institute Genome Sequencing Center for Infectious Disease"/>
            <person name="Wu L."/>
            <person name="Ma J."/>
        </authorList>
    </citation>
    <scope>NUCLEOTIDE SEQUENCE [LARGE SCALE GENOMIC DNA]</scope>
    <source>
        <strain evidence="3">KCTC 22671</strain>
    </source>
</reference>
<evidence type="ECO:0008006" key="4">
    <source>
        <dbReference type="Google" id="ProtNLM"/>
    </source>
</evidence>
<proteinExistence type="predicted"/>
<gene>
    <name evidence="2" type="ORF">ACFS5J_01795</name>
</gene>
<evidence type="ECO:0000256" key="1">
    <source>
        <dbReference type="SAM" id="SignalP"/>
    </source>
</evidence>
<keyword evidence="3" id="KW-1185">Reference proteome</keyword>
<sequence>MKTKFILYAFLIVLFTACNDDDDNPCSDTVVTTASLETEYGCTETKYQMEIDLTDDFTVITNQTDFNTLVTGDCQPNIDFANYDLVIGKKGLFSGNTSINYEMIKDCETNNLTLTVTFVQNAASEAPNLTYHALIPKLTSGQSVMVEIELTY</sequence>
<name>A0ABW5YI73_9FLAO</name>
<protein>
    <recommendedName>
        <fullName evidence="4">Lipocalin-like domain-containing protein</fullName>
    </recommendedName>
</protein>
<evidence type="ECO:0000313" key="3">
    <source>
        <dbReference type="Proteomes" id="UP001597534"/>
    </source>
</evidence>
<dbReference type="EMBL" id="JBHUPC010000008">
    <property type="protein sequence ID" value="MFD2890744.1"/>
    <property type="molecule type" value="Genomic_DNA"/>
</dbReference>
<dbReference type="PROSITE" id="PS51257">
    <property type="entry name" value="PROKAR_LIPOPROTEIN"/>
    <property type="match status" value="1"/>
</dbReference>